<dbReference type="RefSeq" id="WP_135110747.1">
    <property type="nucleotide sequence ID" value="NZ_SRHY01000028.1"/>
</dbReference>
<dbReference type="NCBIfam" id="TIGR01563">
    <property type="entry name" value="gp16_SPP1"/>
    <property type="match status" value="1"/>
</dbReference>
<dbReference type="AlphaFoldDB" id="A0A4Y9AB41"/>
<evidence type="ECO:0000313" key="1">
    <source>
        <dbReference type="EMBL" id="TFJ92140.1"/>
    </source>
</evidence>
<dbReference type="Gene3D" id="2.40.10.270">
    <property type="entry name" value="Bacteriophage SPP1 head-tail adaptor protein"/>
    <property type="match status" value="1"/>
</dbReference>
<accession>A0A4Y9AB41</accession>
<reference evidence="1 2" key="1">
    <citation type="submission" date="2019-03" db="EMBL/GenBank/DDBJ databases">
        <title>Genome sequence of Lentibacillus salicampi ATCC BAA-719.</title>
        <authorList>
            <person name="Maclea K.S."/>
            <person name="Simoes Junior M."/>
        </authorList>
    </citation>
    <scope>NUCLEOTIDE SEQUENCE [LARGE SCALE GENOMIC DNA]</scope>
    <source>
        <strain evidence="1 2">ATCC BAA-719</strain>
    </source>
</reference>
<evidence type="ECO:0000313" key="2">
    <source>
        <dbReference type="Proteomes" id="UP000298484"/>
    </source>
</evidence>
<organism evidence="1 2">
    <name type="scientific">Lentibacillus salicampi</name>
    <dbReference type="NCBI Taxonomy" id="175306"/>
    <lineage>
        <taxon>Bacteria</taxon>
        <taxon>Bacillati</taxon>
        <taxon>Bacillota</taxon>
        <taxon>Bacilli</taxon>
        <taxon>Bacillales</taxon>
        <taxon>Bacillaceae</taxon>
        <taxon>Lentibacillus</taxon>
    </lineage>
</organism>
<name>A0A4Y9AB41_9BACI</name>
<proteinExistence type="predicted"/>
<dbReference type="Proteomes" id="UP000298484">
    <property type="component" value="Unassembled WGS sequence"/>
</dbReference>
<comment type="caution">
    <text evidence="1">The sequence shown here is derived from an EMBL/GenBank/DDBJ whole genome shotgun (WGS) entry which is preliminary data.</text>
</comment>
<keyword evidence="2" id="KW-1185">Reference proteome</keyword>
<protein>
    <submittedName>
        <fullName evidence="1">Head-tail adaptor protein</fullName>
    </submittedName>
</protein>
<dbReference type="OrthoDB" id="9808209at2"/>
<dbReference type="InterPro" id="IPR038666">
    <property type="entry name" value="SSP1_head-tail_sf"/>
</dbReference>
<dbReference type="Pfam" id="PF05521">
    <property type="entry name" value="Phage_HCP"/>
    <property type="match status" value="1"/>
</dbReference>
<dbReference type="InterPro" id="IPR008767">
    <property type="entry name" value="Phage_SPP1_head-tail_adaptor"/>
</dbReference>
<gene>
    <name evidence="1" type="ORF">E4U82_13750</name>
</gene>
<sequence length="118" mass="13747">MRPTRPGKYRHVVYVQNRESTRNPDGQWTESWVDFKKKFADKNPLKASEYFEAKAVNAIQTVNWKMRYDGSVDEAMRIVEKDKQDNIKQVYEIQGILDMEGLNREMEVITEAVVSSGS</sequence>
<dbReference type="EMBL" id="SRHY01000028">
    <property type="protein sequence ID" value="TFJ92140.1"/>
    <property type="molecule type" value="Genomic_DNA"/>
</dbReference>